<dbReference type="AlphaFoldDB" id="A0A847UCN0"/>
<dbReference type="GO" id="GO:0016747">
    <property type="term" value="F:acyltransferase activity, transferring groups other than amino-acyl groups"/>
    <property type="evidence" value="ECO:0007669"/>
    <property type="project" value="InterPro"/>
</dbReference>
<dbReference type="RefSeq" id="WP_170094521.1">
    <property type="nucleotide sequence ID" value="NZ_WOYG01000001.1"/>
</dbReference>
<dbReference type="OrthoDB" id="11597at2157"/>
<dbReference type="InterPro" id="IPR050832">
    <property type="entry name" value="Bact_Acetyltransf"/>
</dbReference>
<keyword evidence="1 4" id="KW-0808">Transferase</keyword>
<dbReference type="EMBL" id="WOYG01000001">
    <property type="protein sequence ID" value="NLV10879.1"/>
    <property type="molecule type" value="Genomic_DNA"/>
</dbReference>
<evidence type="ECO:0000256" key="2">
    <source>
        <dbReference type="ARBA" id="ARBA00023315"/>
    </source>
</evidence>
<keyword evidence="2" id="KW-0012">Acyltransferase</keyword>
<proteinExistence type="predicted"/>
<reference evidence="4" key="1">
    <citation type="submission" date="2019-12" db="EMBL/GenBank/DDBJ databases">
        <title>Whole-genome sequence of Halomicrobium mukohataei pws1.</title>
        <authorList>
            <person name="Verma D.K."/>
            <person name="Gopal K."/>
            <person name="Prasad E.S."/>
        </authorList>
    </citation>
    <scope>NUCLEOTIDE SEQUENCE</scope>
    <source>
        <strain evidence="4">Pws1</strain>
    </source>
</reference>
<evidence type="ECO:0000259" key="3">
    <source>
        <dbReference type="PROSITE" id="PS51186"/>
    </source>
</evidence>
<dbReference type="InterPro" id="IPR000182">
    <property type="entry name" value="GNAT_dom"/>
</dbReference>
<dbReference type="PANTHER" id="PTHR43877">
    <property type="entry name" value="AMINOALKYLPHOSPHONATE N-ACETYLTRANSFERASE-RELATED-RELATED"/>
    <property type="match status" value="1"/>
</dbReference>
<dbReference type="PROSITE" id="PS51186">
    <property type="entry name" value="GNAT"/>
    <property type="match status" value="1"/>
</dbReference>
<dbReference type="Proteomes" id="UP000608662">
    <property type="component" value="Unassembled WGS sequence"/>
</dbReference>
<protein>
    <submittedName>
        <fullName evidence="4">GNAT family N-acetyltransferase</fullName>
    </submittedName>
</protein>
<evidence type="ECO:0000313" key="5">
    <source>
        <dbReference type="Proteomes" id="UP000608662"/>
    </source>
</evidence>
<name>A0A847UCN0_9EURY</name>
<dbReference type="SUPFAM" id="SSF55729">
    <property type="entry name" value="Acyl-CoA N-acyltransferases (Nat)"/>
    <property type="match status" value="1"/>
</dbReference>
<feature type="domain" description="N-acetyltransferase" evidence="3">
    <location>
        <begin position="5"/>
        <end position="162"/>
    </location>
</feature>
<organism evidence="4 5">
    <name type="scientific">Halomicrobium mukohataei</name>
    <dbReference type="NCBI Taxonomy" id="57705"/>
    <lineage>
        <taxon>Archaea</taxon>
        <taxon>Methanobacteriati</taxon>
        <taxon>Methanobacteriota</taxon>
        <taxon>Stenosarchaea group</taxon>
        <taxon>Halobacteria</taxon>
        <taxon>Halobacteriales</taxon>
        <taxon>Haloarculaceae</taxon>
        <taxon>Halomicrobium</taxon>
    </lineage>
</organism>
<evidence type="ECO:0000256" key="1">
    <source>
        <dbReference type="ARBA" id="ARBA00022679"/>
    </source>
</evidence>
<sequence length="164" mass="18453">MTVATPIERATIQDLPAIQRVADWSFQAAYAGLLDEQLLAAVVEEWYATERLREQITDPDSLFLVARRGGRVRGYVNVEPDDPPETYYLSRLYVEPLLWGNGIGSELLAAVDRRLSAASLRLTVLAGNERAIGFYERQGFEYVTTETTTFGPTAVEEHVYRKPL</sequence>
<gene>
    <name evidence="4" type="ORF">GOC74_13180</name>
</gene>
<comment type="caution">
    <text evidence="4">The sequence shown here is derived from an EMBL/GenBank/DDBJ whole genome shotgun (WGS) entry which is preliminary data.</text>
</comment>
<dbReference type="Gene3D" id="3.40.630.30">
    <property type="match status" value="1"/>
</dbReference>
<dbReference type="InterPro" id="IPR016181">
    <property type="entry name" value="Acyl_CoA_acyltransferase"/>
</dbReference>
<accession>A0A847UCN0</accession>
<dbReference type="CDD" id="cd04301">
    <property type="entry name" value="NAT_SF"/>
    <property type="match status" value="1"/>
</dbReference>
<dbReference type="Pfam" id="PF00583">
    <property type="entry name" value="Acetyltransf_1"/>
    <property type="match status" value="1"/>
</dbReference>
<evidence type="ECO:0000313" key="4">
    <source>
        <dbReference type="EMBL" id="NLV10879.1"/>
    </source>
</evidence>